<dbReference type="Gene3D" id="3.40.50.410">
    <property type="entry name" value="von Willebrand factor, type A domain"/>
    <property type="match status" value="1"/>
</dbReference>
<feature type="domain" description="VWFA" evidence="2">
    <location>
        <begin position="146"/>
        <end position="343"/>
    </location>
</feature>
<name>A0ABX8BAT2_9BACT</name>
<dbReference type="NCBIfam" id="TIGR03436">
    <property type="entry name" value="acidobact_VWFA"/>
    <property type="match status" value="1"/>
</dbReference>
<feature type="region of interest" description="Disordered" evidence="1">
    <location>
        <begin position="26"/>
        <end position="91"/>
    </location>
</feature>
<evidence type="ECO:0000259" key="2">
    <source>
        <dbReference type="PROSITE" id="PS50234"/>
    </source>
</evidence>
<dbReference type="Proteomes" id="UP000676506">
    <property type="component" value="Chromosome 1"/>
</dbReference>
<dbReference type="CDD" id="cd00198">
    <property type="entry name" value="vWFA"/>
    <property type="match status" value="1"/>
</dbReference>
<dbReference type="EMBL" id="CP072648">
    <property type="protein sequence ID" value="QUW03784.1"/>
    <property type="molecule type" value="Genomic_DNA"/>
</dbReference>
<gene>
    <name evidence="3" type="ORF">J8C06_04950</name>
</gene>
<accession>A0ABX8BAT2</accession>
<organism evidence="3 4">
    <name type="scientific">Chloracidobacterium validum</name>
    <dbReference type="NCBI Taxonomy" id="2821543"/>
    <lineage>
        <taxon>Bacteria</taxon>
        <taxon>Pseudomonadati</taxon>
        <taxon>Acidobacteriota</taxon>
        <taxon>Terriglobia</taxon>
        <taxon>Terriglobales</taxon>
        <taxon>Acidobacteriaceae</taxon>
        <taxon>Chloracidobacterium</taxon>
    </lineage>
</organism>
<evidence type="ECO:0000313" key="3">
    <source>
        <dbReference type="EMBL" id="QUW03784.1"/>
    </source>
</evidence>
<dbReference type="Pfam" id="PF00092">
    <property type="entry name" value="VWA"/>
    <property type="match status" value="1"/>
</dbReference>
<evidence type="ECO:0000256" key="1">
    <source>
        <dbReference type="SAM" id="MobiDB-lite"/>
    </source>
</evidence>
<dbReference type="InterPro" id="IPR002035">
    <property type="entry name" value="VWF_A"/>
</dbReference>
<keyword evidence="4" id="KW-1185">Reference proteome</keyword>
<sequence>MVQVRKLGWVVGAIVLLLVGVVGVPTAAQSGRKRESPPRQYEPPRPVPEQKPESDKVPSPSQPPRPRLAPADANRIPDAPDGAAQEDDSQEDILTIKTQLVSVPFAVTDRRNRYINDLTAQDIQVLENGKPQEIFSFARENDLPLTFALIFDISGSQQYSIAEQRAAAQTFLRQILRPEKDLAGVVTFRRDIELRQKLTNNLSALERAIDDVRFESGGYIPGGTPPIDPSITGTSLFDAVYVVSGEMLTREAGRRVIILLTDGEDTTSRYRLSDAIDMALRSDVQVYAVGIPGGVPNGFGGVSITGLDRRTLERLCESTGGRAFFPRSPSDYVTAFRQIETDLRQQYIVAYSPADPTRDGSFRTIAVKIIRPGEAKDWRVFARKGYYAK</sequence>
<proteinExistence type="predicted"/>
<reference evidence="3 4" key="1">
    <citation type="submission" date="2021-03" db="EMBL/GenBank/DDBJ databases">
        <title>Genomic and phenotypic characterization of Chloracidobacterium isolates provides evidence for multiple species.</title>
        <authorList>
            <person name="Saini M.K."/>
            <person name="Costas A.M.G."/>
            <person name="Tank M."/>
            <person name="Bryant D.A."/>
        </authorList>
    </citation>
    <scope>NUCLEOTIDE SEQUENCE [LARGE SCALE GENOMIC DNA]</scope>
    <source>
        <strain evidence="3 4">BV2-C</strain>
    </source>
</reference>
<protein>
    <submittedName>
        <fullName evidence="3">VWA domain-containing protein</fullName>
    </submittedName>
</protein>
<dbReference type="SUPFAM" id="SSF53300">
    <property type="entry name" value="vWA-like"/>
    <property type="match status" value="1"/>
</dbReference>
<dbReference type="InterPro" id="IPR036465">
    <property type="entry name" value="vWFA_dom_sf"/>
</dbReference>
<dbReference type="PROSITE" id="PS50234">
    <property type="entry name" value="VWFA"/>
    <property type="match status" value="1"/>
</dbReference>
<dbReference type="RefSeq" id="WP_211429674.1">
    <property type="nucleotide sequence ID" value="NZ_CP072648.1"/>
</dbReference>
<dbReference type="InterPro" id="IPR017802">
    <property type="entry name" value="VWFA-rel_acidobac-type"/>
</dbReference>
<evidence type="ECO:0000313" key="4">
    <source>
        <dbReference type="Proteomes" id="UP000676506"/>
    </source>
</evidence>
<dbReference type="SMART" id="SM00327">
    <property type="entry name" value="VWA"/>
    <property type="match status" value="1"/>
</dbReference>